<feature type="region of interest" description="Disordered" evidence="5">
    <location>
        <begin position="48"/>
        <end position="127"/>
    </location>
</feature>
<dbReference type="GO" id="GO:0008270">
    <property type="term" value="F:zinc ion binding"/>
    <property type="evidence" value="ECO:0007669"/>
    <property type="project" value="UniProtKB-KW"/>
</dbReference>
<evidence type="ECO:0000313" key="7">
    <source>
        <dbReference type="EMBL" id="CAK9135258.1"/>
    </source>
</evidence>
<feature type="compositionally biased region" description="Basic and acidic residues" evidence="5">
    <location>
        <begin position="48"/>
        <end position="72"/>
    </location>
</feature>
<feature type="domain" description="C3H1-type" evidence="6">
    <location>
        <begin position="6"/>
        <end position="32"/>
    </location>
</feature>
<feature type="compositionally biased region" description="Pro residues" evidence="5">
    <location>
        <begin position="406"/>
        <end position="418"/>
    </location>
</feature>
<evidence type="ECO:0000256" key="1">
    <source>
        <dbReference type="ARBA" id="ARBA00022723"/>
    </source>
</evidence>
<gene>
    <name evidence="7" type="ORF">ILEXP_LOCUS2196</name>
</gene>
<proteinExistence type="predicted"/>
<keyword evidence="2 4" id="KW-0863">Zinc-finger</keyword>
<protein>
    <recommendedName>
        <fullName evidence="6">C3H1-type domain-containing protein</fullName>
    </recommendedName>
</protein>
<dbReference type="InterPro" id="IPR036855">
    <property type="entry name" value="Znf_CCCH_sf"/>
</dbReference>
<accession>A0ABC8QRB2</accession>
<keyword evidence="1 4" id="KW-0479">Metal-binding</keyword>
<dbReference type="PANTHER" id="PTHR38160">
    <property type="entry name" value="ZINC FINGER CCCH DOMAIN-CONTAINING PROTEIN 40"/>
    <property type="match status" value="1"/>
</dbReference>
<name>A0ABC8QRB2_9AQUA</name>
<sequence>MVDRKLYKTKLCVLYQRGHCRRQTCSFAHGDAELRRFSASFNGRRDYRSSDLRDKLDRRLSPPRRYSPDGRGRHASHGYSPPRFLRNRSARKHSKKHPLDGQSDFSGSLDISDGNKDQVKDKKLTSSDSKDALAVQLRQVQSEVDMLDDHKHQLEIYVEERIQEADGLTSKIEELEMQLCKEKEECKRITSKIKKFVKAQSRHLRLQAELKRSQARVQKLGDQLASDAARSGANEEDSSINMMSDGETTGNLVLSSWTELQTNASPSRKRQRIRMKADLDLNQVNPTEGEGFVTGTITSGKFSRWNIDHAQYNNKKEAVAEGNGKNGFRPLANEDKAKWEKNTYINILSGDKLRISESGPVLPSTSIAAHAVDEVADTVEMEEKFELVGASSTEVGKGVTFEIPGLPLPPLPPPPPVPLGTYSKYKGDGEKVGVEGLDDEMVDIV</sequence>
<dbReference type="PROSITE" id="PS50103">
    <property type="entry name" value="ZF_C3H1"/>
    <property type="match status" value="1"/>
</dbReference>
<dbReference type="SMART" id="SM00356">
    <property type="entry name" value="ZnF_C3H1"/>
    <property type="match status" value="1"/>
</dbReference>
<dbReference type="InterPro" id="IPR000571">
    <property type="entry name" value="Znf_CCCH"/>
</dbReference>
<evidence type="ECO:0000259" key="6">
    <source>
        <dbReference type="PROSITE" id="PS50103"/>
    </source>
</evidence>
<evidence type="ECO:0000256" key="2">
    <source>
        <dbReference type="ARBA" id="ARBA00022771"/>
    </source>
</evidence>
<evidence type="ECO:0000256" key="4">
    <source>
        <dbReference type="PROSITE-ProRule" id="PRU00723"/>
    </source>
</evidence>
<comment type="caution">
    <text evidence="7">The sequence shown here is derived from an EMBL/GenBank/DDBJ whole genome shotgun (WGS) entry which is preliminary data.</text>
</comment>
<dbReference type="SUPFAM" id="SSF90229">
    <property type="entry name" value="CCCH zinc finger"/>
    <property type="match status" value="1"/>
</dbReference>
<reference evidence="7 8" key="1">
    <citation type="submission" date="2024-02" db="EMBL/GenBank/DDBJ databases">
        <authorList>
            <person name="Vignale AGUSTIN F."/>
            <person name="Sosa J E."/>
            <person name="Modenutti C."/>
        </authorList>
    </citation>
    <scope>NUCLEOTIDE SEQUENCE [LARGE SCALE GENOMIC DNA]</scope>
</reference>
<evidence type="ECO:0000256" key="3">
    <source>
        <dbReference type="ARBA" id="ARBA00022833"/>
    </source>
</evidence>
<feature type="region of interest" description="Disordered" evidence="5">
    <location>
        <begin position="221"/>
        <end position="243"/>
    </location>
</feature>
<evidence type="ECO:0000313" key="8">
    <source>
        <dbReference type="Proteomes" id="UP001642360"/>
    </source>
</evidence>
<dbReference type="PANTHER" id="PTHR38160:SF1">
    <property type="entry name" value="ZINC FINGER CCCH DOMAIN-CONTAINING PROTEIN 40"/>
    <property type="match status" value="1"/>
</dbReference>
<keyword evidence="3 4" id="KW-0862">Zinc</keyword>
<feature type="compositionally biased region" description="Basic and acidic residues" evidence="5">
    <location>
        <begin position="113"/>
        <end position="127"/>
    </location>
</feature>
<feature type="region of interest" description="Disordered" evidence="5">
    <location>
        <begin position="406"/>
        <end position="430"/>
    </location>
</feature>
<evidence type="ECO:0000256" key="5">
    <source>
        <dbReference type="SAM" id="MobiDB-lite"/>
    </source>
</evidence>
<keyword evidence="8" id="KW-1185">Reference proteome</keyword>
<feature type="zinc finger region" description="C3H1-type" evidence="4">
    <location>
        <begin position="6"/>
        <end position="32"/>
    </location>
</feature>
<dbReference type="AlphaFoldDB" id="A0ABC8QRB2"/>
<organism evidence="7 8">
    <name type="scientific">Ilex paraguariensis</name>
    <name type="common">yerba mate</name>
    <dbReference type="NCBI Taxonomy" id="185542"/>
    <lineage>
        <taxon>Eukaryota</taxon>
        <taxon>Viridiplantae</taxon>
        <taxon>Streptophyta</taxon>
        <taxon>Embryophyta</taxon>
        <taxon>Tracheophyta</taxon>
        <taxon>Spermatophyta</taxon>
        <taxon>Magnoliopsida</taxon>
        <taxon>eudicotyledons</taxon>
        <taxon>Gunneridae</taxon>
        <taxon>Pentapetalae</taxon>
        <taxon>asterids</taxon>
        <taxon>campanulids</taxon>
        <taxon>Aquifoliales</taxon>
        <taxon>Aquifoliaceae</taxon>
        <taxon>Ilex</taxon>
    </lineage>
</organism>
<dbReference type="Proteomes" id="UP001642360">
    <property type="component" value="Unassembled WGS sequence"/>
</dbReference>
<dbReference type="EMBL" id="CAUOFW020000697">
    <property type="protein sequence ID" value="CAK9135258.1"/>
    <property type="molecule type" value="Genomic_DNA"/>
</dbReference>
<feature type="compositionally biased region" description="Basic residues" evidence="5">
    <location>
        <begin position="85"/>
        <end position="96"/>
    </location>
</feature>
<dbReference type="InterPro" id="IPR045868">
    <property type="entry name" value="Znf_C3H13/40"/>
</dbReference>
<dbReference type="Gene3D" id="4.10.1000.10">
    <property type="entry name" value="Zinc finger, CCCH-type"/>
    <property type="match status" value="1"/>
</dbReference>